<sequence length="295" mass="30752">MVDRLGLALADAAQEFTEQGHRVLPECRHRRVAGLAVRIDPDGAGALLAHGHLDDQPTVAQGEREAATLVEGEVGGDVRPLVDQPVHADLGRAVLLVGDDEQEQVAAATPARASQGGERRGPCGHLVLHVDRAASPQVAVIVEDSGEGWVCPVARVGGDDVAVPDEGERRPATRSGDASEEVGPRGVACHDLDLDAIGFEIGGNEIGHRGLVTVGGVDADQVGRERDRLGSAPVVLAVGSRTRCPLGWPCGAHGCRLSRWATGWPTCSDETPCICPVAQVTPEGRLQGSARTPLT</sequence>
<evidence type="ECO:0000256" key="1">
    <source>
        <dbReference type="SAM" id="MobiDB-lite"/>
    </source>
</evidence>
<accession>A0A6J7JBX9</accession>
<organism evidence="2">
    <name type="scientific">freshwater metagenome</name>
    <dbReference type="NCBI Taxonomy" id="449393"/>
    <lineage>
        <taxon>unclassified sequences</taxon>
        <taxon>metagenomes</taxon>
        <taxon>ecological metagenomes</taxon>
    </lineage>
</organism>
<reference evidence="2" key="1">
    <citation type="submission" date="2020-05" db="EMBL/GenBank/DDBJ databases">
        <authorList>
            <person name="Chiriac C."/>
            <person name="Salcher M."/>
            <person name="Ghai R."/>
            <person name="Kavagutti S V."/>
        </authorList>
    </citation>
    <scope>NUCLEOTIDE SEQUENCE</scope>
</reference>
<feature type="region of interest" description="Disordered" evidence="1">
    <location>
        <begin position="160"/>
        <end position="185"/>
    </location>
</feature>
<gene>
    <name evidence="2" type="ORF">UFOPK3752_01021</name>
</gene>
<dbReference type="AlphaFoldDB" id="A0A6J7JBX9"/>
<proteinExistence type="predicted"/>
<evidence type="ECO:0000313" key="2">
    <source>
        <dbReference type="EMBL" id="CAB4940281.1"/>
    </source>
</evidence>
<name>A0A6J7JBX9_9ZZZZ</name>
<dbReference type="EMBL" id="CAFBND010000033">
    <property type="protein sequence ID" value="CAB4940281.1"/>
    <property type="molecule type" value="Genomic_DNA"/>
</dbReference>
<protein>
    <submittedName>
        <fullName evidence="2">Unannotated protein</fullName>
    </submittedName>
</protein>